<dbReference type="PANTHER" id="PTHR35561:SF1">
    <property type="entry name" value="RNA 2',3'-CYCLIC PHOSPHODIESTERASE"/>
    <property type="match status" value="1"/>
</dbReference>
<dbReference type="EMBL" id="AP025226">
    <property type="protein sequence ID" value="BDB97904.1"/>
    <property type="molecule type" value="Genomic_DNA"/>
</dbReference>
<dbReference type="GeneID" id="68865665"/>
<dbReference type="InterPro" id="IPR014051">
    <property type="entry name" value="Phosphoesterase_HXTX"/>
</dbReference>
<dbReference type="KEGG" id="scas:SACC_09210"/>
<dbReference type="NCBIfam" id="TIGR02258">
    <property type="entry name" value="2_5_ligase"/>
    <property type="match status" value="1"/>
</dbReference>
<dbReference type="AlphaFoldDB" id="A0AAQ4CQ23"/>
<keyword evidence="5" id="KW-1185">Reference proteome</keyword>
<dbReference type="PANTHER" id="PTHR35561">
    <property type="entry name" value="RNA 2',3'-CYCLIC PHOSPHODIESTERASE"/>
    <property type="match status" value="1"/>
</dbReference>
<comment type="function">
    <text evidence="2">Hydrolyzes RNA 2',3'-cyclic phosphodiester to an RNA 2'-phosphomonoester.</text>
</comment>
<feature type="active site" description="Proton donor" evidence="2">
    <location>
        <position position="38"/>
    </location>
</feature>
<dbReference type="FunFam" id="3.90.1140.10:FF:000009">
    <property type="entry name" value="RNA 2',3'-cyclic phosphodiesterase"/>
    <property type="match status" value="1"/>
</dbReference>
<dbReference type="GO" id="GO:0008664">
    <property type="term" value="F:RNA 2',3'-cyclic 3'-phosphodiesterase activity"/>
    <property type="evidence" value="ECO:0007669"/>
    <property type="project" value="UniProtKB-EC"/>
</dbReference>
<sequence length="191" mass="21724">MRLFIGIDVPQMPKILELLELIKNSGADIKLVEPYNIHITLLFLGEIRDDRLEDVKDSMKGLNFNSFNVTLKGLGAFPNLTRPRVVWVGITEGVQQLKQIRTYIYSELLKRKIRPEDEKDFVPHLTLGRVKSYSSILNLVNLINDNINTEIGKFSVNNVILFKSTLTPKGPIYDKLFEVKAIDRGGSTKPN</sequence>
<dbReference type="RefSeq" id="WP_229571865.1">
    <property type="nucleotide sequence ID" value="NZ_AP025226.1"/>
</dbReference>
<dbReference type="InterPro" id="IPR004175">
    <property type="entry name" value="RNA_CPDase"/>
</dbReference>
<dbReference type="Proteomes" id="UP001319921">
    <property type="component" value="Chromosome"/>
</dbReference>
<gene>
    <name evidence="4" type="ORF">SACC_09210</name>
</gene>
<dbReference type="InterPro" id="IPR009097">
    <property type="entry name" value="Cyclic_Pdiesterase"/>
</dbReference>
<dbReference type="EC" id="3.1.4.58" evidence="2"/>
<evidence type="ECO:0000313" key="4">
    <source>
        <dbReference type="EMBL" id="BDB97904.1"/>
    </source>
</evidence>
<feature type="domain" description="Phosphoesterase HXTX" evidence="3">
    <location>
        <begin position="92"/>
        <end position="173"/>
    </location>
</feature>
<feature type="short sequence motif" description="HXTX 1" evidence="2">
    <location>
        <begin position="38"/>
        <end position="41"/>
    </location>
</feature>
<keyword evidence="1 2" id="KW-0378">Hydrolase</keyword>
<evidence type="ECO:0000256" key="1">
    <source>
        <dbReference type="ARBA" id="ARBA00022801"/>
    </source>
</evidence>
<dbReference type="Pfam" id="PF02834">
    <property type="entry name" value="LigT_PEase"/>
    <property type="match status" value="2"/>
</dbReference>
<feature type="domain" description="Phosphoesterase HXTX" evidence="3">
    <location>
        <begin position="11"/>
        <end position="87"/>
    </location>
</feature>
<feature type="active site" description="Proton acceptor" evidence="2">
    <location>
        <position position="124"/>
    </location>
</feature>
<dbReference type="HAMAP" id="MF_01940">
    <property type="entry name" value="RNA_CPDase"/>
    <property type="match status" value="1"/>
</dbReference>
<feature type="short sequence motif" description="HXTX 2" evidence="2">
    <location>
        <begin position="124"/>
        <end position="127"/>
    </location>
</feature>
<comment type="catalytic activity">
    <reaction evidence="2">
        <text>a 3'-end 2',3'-cyclophospho-ribonucleotide-RNA + H2O = a 3'-end 2'-phospho-ribonucleotide-RNA + H(+)</text>
        <dbReference type="Rhea" id="RHEA:11828"/>
        <dbReference type="Rhea" id="RHEA-COMP:10464"/>
        <dbReference type="Rhea" id="RHEA-COMP:17353"/>
        <dbReference type="ChEBI" id="CHEBI:15377"/>
        <dbReference type="ChEBI" id="CHEBI:15378"/>
        <dbReference type="ChEBI" id="CHEBI:83064"/>
        <dbReference type="ChEBI" id="CHEBI:173113"/>
        <dbReference type="EC" id="3.1.4.58"/>
    </reaction>
</comment>
<evidence type="ECO:0000313" key="5">
    <source>
        <dbReference type="Proteomes" id="UP001319921"/>
    </source>
</evidence>
<organism evidence="4 5">
    <name type="scientific">Saccharolobus caldissimus</name>
    <dbReference type="NCBI Taxonomy" id="1702097"/>
    <lineage>
        <taxon>Archaea</taxon>
        <taxon>Thermoproteota</taxon>
        <taxon>Thermoprotei</taxon>
        <taxon>Sulfolobales</taxon>
        <taxon>Sulfolobaceae</taxon>
        <taxon>Saccharolobus</taxon>
    </lineage>
</organism>
<dbReference type="GO" id="GO:0016874">
    <property type="term" value="F:ligase activity"/>
    <property type="evidence" value="ECO:0007669"/>
    <property type="project" value="UniProtKB-KW"/>
</dbReference>
<proteinExistence type="inferred from homology"/>
<evidence type="ECO:0000256" key="2">
    <source>
        <dbReference type="HAMAP-Rule" id="MF_01940"/>
    </source>
</evidence>
<dbReference type="Gene3D" id="3.90.1140.10">
    <property type="entry name" value="Cyclic phosphodiesterase"/>
    <property type="match status" value="1"/>
</dbReference>
<accession>A0AAQ4CQ23</accession>
<name>A0AAQ4CQ23_9CREN</name>
<dbReference type="GO" id="GO:0004113">
    <property type="term" value="F:2',3'-cyclic-nucleotide 3'-phosphodiesterase activity"/>
    <property type="evidence" value="ECO:0007669"/>
    <property type="project" value="InterPro"/>
</dbReference>
<keyword evidence="4" id="KW-0436">Ligase</keyword>
<reference evidence="4 5" key="1">
    <citation type="journal article" date="2022" name="Microbiol. Resour. Announc.">
        <title>Complete Genome Sequence of the Hyperthermophilic and Acidophilic Archaeon Saccharolobus caldissimus Strain HS-3T.</title>
        <authorList>
            <person name="Sakai H.D."/>
            <person name="Kurosawa N."/>
        </authorList>
    </citation>
    <scope>NUCLEOTIDE SEQUENCE [LARGE SCALE GENOMIC DNA]</scope>
    <source>
        <strain evidence="4 5">JCM32116</strain>
    </source>
</reference>
<evidence type="ECO:0000259" key="3">
    <source>
        <dbReference type="Pfam" id="PF02834"/>
    </source>
</evidence>
<comment type="similarity">
    <text evidence="2">Belongs to the 2H phosphoesterase superfamily. ThpR family.</text>
</comment>
<dbReference type="SUPFAM" id="SSF55144">
    <property type="entry name" value="LigT-like"/>
    <property type="match status" value="1"/>
</dbReference>
<protein>
    <recommendedName>
        <fullName evidence="2">RNA 2',3'-cyclic phosphodiesterase</fullName>
        <shortName evidence="2">RNA 2',3'-CPDase</shortName>
        <ecNumber evidence="2">3.1.4.58</ecNumber>
    </recommendedName>
</protein>